<dbReference type="InterPro" id="IPR036661">
    <property type="entry name" value="Luciferase-like_sf"/>
</dbReference>
<dbReference type="SUPFAM" id="SSF51679">
    <property type="entry name" value="Bacterial luciferase-like"/>
    <property type="match status" value="1"/>
</dbReference>
<accession>A0ABT1AC59</accession>
<name>A0ABT1AC59_9PSEU</name>
<evidence type="ECO:0000313" key="6">
    <source>
        <dbReference type="EMBL" id="MCO1660622.1"/>
    </source>
</evidence>
<keyword evidence="4" id="KW-0503">Monooxygenase</keyword>
<keyword evidence="1" id="KW-0285">Flavoprotein</keyword>
<organism evidence="6 7">
    <name type="scientific">Pseudonocardia humida</name>
    <dbReference type="NCBI Taxonomy" id="2800819"/>
    <lineage>
        <taxon>Bacteria</taxon>
        <taxon>Bacillati</taxon>
        <taxon>Actinomycetota</taxon>
        <taxon>Actinomycetes</taxon>
        <taxon>Pseudonocardiales</taxon>
        <taxon>Pseudonocardiaceae</taxon>
        <taxon>Pseudonocardia</taxon>
    </lineage>
</organism>
<dbReference type="Gene3D" id="3.20.20.30">
    <property type="entry name" value="Luciferase-like domain"/>
    <property type="match status" value="1"/>
</dbReference>
<dbReference type="Proteomes" id="UP001165283">
    <property type="component" value="Unassembled WGS sequence"/>
</dbReference>
<dbReference type="CDD" id="cd01097">
    <property type="entry name" value="Tetrahydromethanopterin_reductase"/>
    <property type="match status" value="1"/>
</dbReference>
<protein>
    <submittedName>
        <fullName evidence="6">LLM class flavin-dependent oxidoreductase</fullName>
    </submittedName>
</protein>
<reference evidence="6" key="1">
    <citation type="submission" date="2021-04" db="EMBL/GenBank/DDBJ databases">
        <title>Pseudonocardia sp. nov., isolated from sandy soil of mangrove forest.</title>
        <authorList>
            <person name="Zan Z."/>
            <person name="Huang R."/>
            <person name="Liu W."/>
        </authorList>
    </citation>
    <scope>NUCLEOTIDE SEQUENCE</scope>
    <source>
        <strain evidence="6">S2-4</strain>
    </source>
</reference>
<dbReference type="RefSeq" id="WP_252446162.1">
    <property type="nucleotide sequence ID" value="NZ_JAGSOV010000087.1"/>
</dbReference>
<dbReference type="InterPro" id="IPR011251">
    <property type="entry name" value="Luciferase-like_dom"/>
</dbReference>
<evidence type="ECO:0000259" key="5">
    <source>
        <dbReference type="Pfam" id="PF00296"/>
    </source>
</evidence>
<dbReference type="EMBL" id="JAGSOV010000087">
    <property type="protein sequence ID" value="MCO1660622.1"/>
    <property type="molecule type" value="Genomic_DNA"/>
</dbReference>
<evidence type="ECO:0000256" key="1">
    <source>
        <dbReference type="ARBA" id="ARBA00022630"/>
    </source>
</evidence>
<keyword evidence="3" id="KW-0560">Oxidoreductase</keyword>
<evidence type="ECO:0000313" key="7">
    <source>
        <dbReference type="Proteomes" id="UP001165283"/>
    </source>
</evidence>
<feature type="domain" description="Luciferase-like" evidence="5">
    <location>
        <begin position="5"/>
        <end position="270"/>
    </location>
</feature>
<sequence length="301" mass="32483">MIFSVWLSAAKPWDEVLDLGRHAEATGWDGLWVADHFMRNGDGRNDDPMHEAFALLAGLAAVVPRVRLGPLVAGNTYRHPAVLMKAATTIDHISGGRMVLGMGAGWQVNEHEAYGIALGGVRERLEWFEQACRILTGLRDDDRTTVPGRYGVVDAPLQPKPVGPMPLLIGASGQKVMARIVATYAQEWNTWSTPAQWREKRRGYDRALDEAGRDPATLHTSTQALVFPGADGAAKAEKVLAGGAGRAAIGGTGAQLVDTVGQWAEAGLDELIIPDFTLGPPERARDALDQLMAEVVPHFRT</sequence>
<dbReference type="PANTHER" id="PTHR42847">
    <property type="entry name" value="ALKANESULFONATE MONOOXYGENASE"/>
    <property type="match status" value="1"/>
</dbReference>
<keyword evidence="2" id="KW-0288">FMN</keyword>
<comment type="caution">
    <text evidence="6">The sequence shown here is derived from an EMBL/GenBank/DDBJ whole genome shotgun (WGS) entry which is preliminary data.</text>
</comment>
<evidence type="ECO:0000256" key="4">
    <source>
        <dbReference type="ARBA" id="ARBA00023033"/>
    </source>
</evidence>
<gene>
    <name evidence="6" type="ORF">KDL28_36790</name>
</gene>
<dbReference type="PANTHER" id="PTHR42847:SF4">
    <property type="entry name" value="ALKANESULFONATE MONOOXYGENASE-RELATED"/>
    <property type="match status" value="1"/>
</dbReference>
<dbReference type="InterPro" id="IPR050172">
    <property type="entry name" value="SsuD_RutA_monooxygenase"/>
</dbReference>
<dbReference type="Pfam" id="PF00296">
    <property type="entry name" value="Bac_luciferase"/>
    <property type="match status" value="1"/>
</dbReference>
<proteinExistence type="predicted"/>
<evidence type="ECO:0000256" key="2">
    <source>
        <dbReference type="ARBA" id="ARBA00022643"/>
    </source>
</evidence>
<evidence type="ECO:0000256" key="3">
    <source>
        <dbReference type="ARBA" id="ARBA00023002"/>
    </source>
</evidence>
<keyword evidence="7" id="KW-1185">Reference proteome</keyword>